<dbReference type="AlphaFoldDB" id="A0A6C0AD53"/>
<organism evidence="1">
    <name type="scientific">viral metagenome</name>
    <dbReference type="NCBI Taxonomy" id="1070528"/>
    <lineage>
        <taxon>unclassified sequences</taxon>
        <taxon>metagenomes</taxon>
        <taxon>organismal metagenomes</taxon>
    </lineage>
</organism>
<name>A0A6C0AD53_9ZZZZ</name>
<proteinExistence type="predicted"/>
<evidence type="ECO:0000313" key="1">
    <source>
        <dbReference type="EMBL" id="QHS77636.1"/>
    </source>
</evidence>
<accession>A0A6C0AD53</accession>
<reference evidence="1" key="1">
    <citation type="journal article" date="2020" name="Nature">
        <title>Giant virus diversity and host interactions through global metagenomics.</title>
        <authorList>
            <person name="Schulz F."/>
            <person name="Roux S."/>
            <person name="Paez-Espino D."/>
            <person name="Jungbluth S."/>
            <person name="Walsh D.A."/>
            <person name="Denef V.J."/>
            <person name="McMahon K.D."/>
            <person name="Konstantinidis K.T."/>
            <person name="Eloe-Fadrosh E.A."/>
            <person name="Kyrpides N.C."/>
            <person name="Woyke T."/>
        </authorList>
    </citation>
    <scope>NUCLEOTIDE SEQUENCE</scope>
    <source>
        <strain evidence="1">GVMAG-S-1021933-23</strain>
    </source>
</reference>
<protein>
    <submittedName>
        <fullName evidence="1">Uncharacterized protein</fullName>
    </submittedName>
</protein>
<sequence length="89" mass="10716">MYILEVLKFNPEIHQTNPEWSGKAEHIGYINLVFCSKKEAGLYYDQHNSPRMRSLNANGEWRSDWDPDTFLMYIVRKHYGYECKKIRPF</sequence>
<dbReference type="EMBL" id="MN740593">
    <property type="protein sequence ID" value="QHS77636.1"/>
    <property type="molecule type" value="Genomic_DNA"/>
</dbReference>